<protein>
    <recommendedName>
        <fullName evidence="2">VQ domain-containing protein</fullName>
    </recommendedName>
</protein>
<reference evidence="3 4" key="1">
    <citation type="submission" date="2019-12" db="EMBL/GenBank/DDBJ databases">
        <authorList>
            <person name="Alioto T."/>
            <person name="Alioto T."/>
            <person name="Gomez Garrido J."/>
        </authorList>
    </citation>
    <scope>NUCLEOTIDE SEQUENCE [LARGE SCALE GENOMIC DNA]</scope>
</reference>
<dbReference type="EMBL" id="CACTIH010005425">
    <property type="protein sequence ID" value="CAA2991319.1"/>
    <property type="molecule type" value="Genomic_DNA"/>
</dbReference>
<organism evidence="3 4">
    <name type="scientific">Olea europaea subsp. europaea</name>
    <dbReference type="NCBI Taxonomy" id="158383"/>
    <lineage>
        <taxon>Eukaryota</taxon>
        <taxon>Viridiplantae</taxon>
        <taxon>Streptophyta</taxon>
        <taxon>Embryophyta</taxon>
        <taxon>Tracheophyta</taxon>
        <taxon>Spermatophyta</taxon>
        <taxon>Magnoliopsida</taxon>
        <taxon>eudicotyledons</taxon>
        <taxon>Gunneridae</taxon>
        <taxon>Pentapetalae</taxon>
        <taxon>asterids</taxon>
        <taxon>lamiids</taxon>
        <taxon>Lamiales</taxon>
        <taxon>Oleaceae</taxon>
        <taxon>Oleeae</taxon>
        <taxon>Olea</taxon>
    </lineage>
</organism>
<keyword evidence="4" id="KW-1185">Reference proteome</keyword>
<accession>A0A8S0SI08</accession>
<feature type="compositionally biased region" description="Polar residues" evidence="1">
    <location>
        <begin position="89"/>
        <end position="103"/>
    </location>
</feature>
<dbReference type="Gramene" id="OE9A052155T1">
    <property type="protein sequence ID" value="OE9A052155C1"/>
    <property type="gene ID" value="OE9A052155"/>
</dbReference>
<evidence type="ECO:0000256" key="1">
    <source>
        <dbReference type="SAM" id="MobiDB-lite"/>
    </source>
</evidence>
<dbReference type="Proteomes" id="UP000594638">
    <property type="component" value="Unassembled WGS sequence"/>
</dbReference>
<dbReference type="Pfam" id="PF05678">
    <property type="entry name" value="VQ"/>
    <property type="match status" value="1"/>
</dbReference>
<feature type="region of interest" description="Disordered" evidence="1">
    <location>
        <begin position="74"/>
        <end position="113"/>
    </location>
</feature>
<sequence length="146" mass="16306">MDVIQGVPRVMSCDKKTKSKRNVKSSLKVVYISSPMKVKTSAMRFRSLVQELTGRHSDVSRFMESDGCNGFHEFDDQSGGSLLPKTLIDDSTQNESPTSSDSTPLEPMDNHSVFSSQMEKQFEAIFSSDLFFDSSELDVLGSYEDL</sequence>
<dbReference type="InterPro" id="IPR039335">
    <property type="entry name" value="SIB1/2"/>
</dbReference>
<gene>
    <name evidence="3" type="ORF">OLEA9_A052155</name>
</gene>
<dbReference type="OrthoDB" id="1725273at2759"/>
<evidence type="ECO:0000259" key="2">
    <source>
        <dbReference type="Pfam" id="PF05678"/>
    </source>
</evidence>
<feature type="domain" description="VQ" evidence="2">
    <location>
        <begin position="32"/>
        <end position="58"/>
    </location>
</feature>
<name>A0A8S0SI08_OLEEU</name>
<evidence type="ECO:0000313" key="3">
    <source>
        <dbReference type="EMBL" id="CAA2991319.1"/>
    </source>
</evidence>
<comment type="caution">
    <text evidence="3">The sequence shown here is derived from an EMBL/GenBank/DDBJ whole genome shotgun (WGS) entry which is preliminary data.</text>
</comment>
<dbReference type="PANTHER" id="PTHR33624:SF17">
    <property type="entry name" value="OS07G0687400 PROTEIN"/>
    <property type="match status" value="1"/>
</dbReference>
<proteinExistence type="predicted"/>
<dbReference type="AlphaFoldDB" id="A0A8S0SI08"/>
<evidence type="ECO:0000313" key="4">
    <source>
        <dbReference type="Proteomes" id="UP000594638"/>
    </source>
</evidence>
<dbReference type="PANTHER" id="PTHR33624">
    <property type="entry name" value="SIGMA FACTOR BINDING PROTEIN 1, CHLOROPLASTIC"/>
    <property type="match status" value="1"/>
</dbReference>
<dbReference type="InterPro" id="IPR008889">
    <property type="entry name" value="VQ"/>
</dbReference>